<dbReference type="SUPFAM" id="SSF102405">
    <property type="entry name" value="MCP/YpsA-like"/>
    <property type="match status" value="1"/>
</dbReference>
<proteinExistence type="inferred from homology"/>
<dbReference type="InterPro" id="IPR036388">
    <property type="entry name" value="WH-like_DNA-bd_sf"/>
</dbReference>
<reference evidence="4 5" key="1">
    <citation type="submission" date="2017-09" db="EMBL/GenBank/DDBJ databases">
        <title>Depth-based differentiation of microbial function through sediment-hosted aquifers and enrichment of novel symbionts in the deep terrestrial subsurface.</title>
        <authorList>
            <person name="Probst A.J."/>
            <person name="Ladd B."/>
            <person name="Jarett J.K."/>
            <person name="Geller-Mcgrath D.E."/>
            <person name="Sieber C.M."/>
            <person name="Emerson J.B."/>
            <person name="Anantharaman K."/>
            <person name="Thomas B.C."/>
            <person name="Malmstrom R."/>
            <person name="Stieglmeier M."/>
            <person name="Klingl A."/>
            <person name="Woyke T."/>
            <person name="Ryan C.M."/>
            <person name="Banfield J.F."/>
        </authorList>
    </citation>
    <scope>NUCLEOTIDE SEQUENCE [LARGE SCALE GENOMIC DNA]</scope>
    <source>
        <strain evidence="4">CG22_combo_CG10-13_8_21_14_all_47_15</strain>
    </source>
</reference>
<feature type="domain" description="DprA winged helix" evidence="3">
    <location>
        <begin position="229"/>
        <end position="277"/>
    </location>
</feature>
<dbReference type="PANTHER" id="PTHR43022:SF1">
    <property type="entry name" value="PROTEIN SMF"/>
    <property type="match status" value="1"/>
</dbReference>
<evidence type="ECO:0000259" key="2">
    <source>
        <dbReference type="Pfam" id="PF02481"/>
    </source>
</evidence>
<comment type="similarity">
    <text evidence="1">Belongs to the DprA/Smf family.</text>
</comment>
<comment type="caution">
    <text evidence="4">The sequence shown here is derived from an EMBL/GenBank/DDBJ whole genome shotgun (WGS) entry which is preliminary data.</text>
</comment>
<protein>
    <submittedName>
        <fullName evidence="4">DNA-protecting protein DprA</fullName>
    </submittedName>
</protein>
<dbReference type="AlphaFoldDB" id="A0A2H0CV13"/>
<evidence type="ECO:0000259" key="3">
    <source>
        <dbReference type="Pfam" id="PF17782"/>
    </source>
</evidence>
<sequence>MTAIKIQKLYPKDFPPQLNEIPGPPKILYLRGTLPPDGTVLLSVVGSRAHTPYGKSACEEIIAGLAGAPLAIVSGLALGIDGIAHRAALKAGLTTVAVPGSGLSTEVLYPFAHHGLAEKIIADGGALLSEFEPDFRATPWSFPQRNRIMAGLSKATLVIEAGERSGTLITARLALDYNRDVLAVPGSIFSESSRGVHRLLRQGATPVTSSADVLDALDLLPATEHCAVQRDVTDDEAAVLLLISEPLQRDELIRKMDMPTAAAQTILTAMELKGIITESLGLIRLT</sequence>
<dbReference type="GO" id="GO:0009294">
    <property type="term" value="P:DNA-mediated transformation"/>
    <property type="evidence" value="ECO:0007669"/>
    <property type="project" value="InterPro"/>
</dbReference>
<dbReference type="Pfam" id="PF17782">
    <property type="entry name" value="WHD_DprA"/>
    <property type="match status" value="1"/>
</dbReference>
<evidence type="ECO:0000313" key="5">
    <source>
        <dbReference type="Proteomes" id="UP000230638"/>
    </source>
</evidence>
<dbReference type="Pfam" id="PF02481">
    <property type="entry name" value="DNA_processg_A"/>
    <property type="match status" value="1"/>
</dbReference>
<evidence type="ECO:0000313" key="4">
    <source>
        <dbReference type="EMBL" id="PIP73559.1"/>
    </source>
</evidence>
<dbReference type="InterPro" id="IPR003488">
    <property type="entry name" value="DprA"/>
</dbReference>
<dbReference type="Gene3D" id="1.10.10.10">
    <property type="entry name" value="Winged helix-like DNA-binding domain superfamily/Winged helix DNA-binding domain"/>
    <property type="match status" value="1"/>
</dbReference>
<name>A0A2H0CV13_9BACT</name>
<dbReference type="InterPro" id="IPR057666">
    <property type="entry name" value="DrpA_SLOG"/>
</dbReference>
<accession>A0A2H0CV13</accession>
<organism evidence="4 5">
    <name type="scientific">Candidatus Lloydbacteria bacterium CG22_combo_CG10-13_8_21_14_all_47_15</name>
    <dbReference type="NCBI Taxonomy" id="1974635"/>
    <lineage>
        <taxon>Bacteria</taxon>
        <taxon>Candidatus Lloydiibacteriota</taxon>
    </lineage>
</organism>
<dbReference type="InterPro" id="IPR041614">
    <property type="entry name" value="DprA_WH"/>
</dbReference>
<dbReference type="PANTHER" id="PTHR43022">
    <property type="entry name" value="PROTEIN SMF"/>
    <property type="match status" value="1"/>
</dbReference>
<gene>
    <name evidence="4" type="primary">dprA</name>
    <name evidence="4" type="ORF">COW88_01570</name>
</gene>
<dbReference type="Proteomes" id="UP000230638">
    <property type="component" value="Unassembled WGS sequence"/>
</dbReference>
<feature type="domain" description="Smf/DprA SLOG" evidence="2">
    <location>
        <begin position="11"/>
        <end position="217"/>
    </location>
</feature>
<dbReference type="EMBL" id="PCTL01000017">
    <property type="protein sequence ID" value="PIP73559.1"/>
    <property type="molecule type" value="Genomic_DNA"/>
</dbReference>
<dbReference type="Gene3D" id="3.40.50.450">
    <property type="match status" value="1"/>
</dbReference>
<dbReference type="NCBIfam" id="TIGR00732">
    <property type="entry name" value="dprA"/>
    <property type="match status" value="1"/>
</dbReference>
<evidence type="ECO:0000256" key="1">
    <source>
        <dbReference type="ARBA" id="ARBA00006525"/>
    </source>
</evidence>